<dbReference type="EMBL" id="JAKNSF020000060">
    <property type="protein sequence ID" value="KAK7723437.1"/>
    <property type="molecule type" value="Genomic_DNA"/>
</dbReference>
<dbReference type="InterPro" id="IPR032063">
    <property type="entry name" value="MavL-like"/>
</dbReference>
<reference evidence="1 2" key="1">
    <citation type="submission" date="2024-02" db="EMBL/GenBank/DDBJ databases">
        <title>De novo assembly and annotation of 12 fungi associated with fruit tree decline syndrome in Ontario, Canada.</title>
        <authorList>
            <person name="Sulman M."/>
            <person name="Ellouze W."/>
            <person name="Ilyukhin E."/>
        </authorList>
    </citation>
    <scope>NUCLEOTIDE SEQUENCE [LARGE SCALE GENOMIC DNA]</scope>
    <source>
        <strain evidence="1 2">M169</strain>
    </source>
</reference>
<organism evidence="1 2">
    <name type="scientific">Diaporthe eres</name>
    <name type="common">Phomopsis oblonga</name>
    <dbReference type="NCBI Taxonomy" id="83184"/>
    <lineage>
        <taxon>Eukaryota</taxon>
        <taxon>Fungi</taxon>
        <taxon>Dikarya</taxon>
        <taxon>Ascomycota</taxon>
        <taxon>Pezizomycotina</taxon>
        <taxon>Sordariomycetes</taxon>
        <taxon>Sordariomycetidae</taxon>
        <taxon>Diaporthales</taxon>
        <taxon>Diaporthaceae</taxon>
        <taxon>Diaporthe</taxon>
        <taxon>Diaporthe eres species complex</taxon>
    </lineage>
</organism>
<protein>
    <submittedName>
        <fullName evidence="1">Uncharacterized protein</fullName>
    </submittedName>
</protein>
<proteinExistence type="predicted"/>
<name>A0ABR1P1D1_DIAER</name>
<comment type="caution">
    <text evidence="1">The sequence shown here is derived from an EMBL/GenBank/DDBJ whole genome shotgun (WGS) entry which is preliminary data.</text>
</comment>
<evidence type="ECO:0000313" key="2">
    <source>
        <dbReference type="Proteomes" id="UP001430848"/>
    </source>
</evidence>
<dbReference type="Proteomes" id="UP001430848">
    <property type="component" value="Unassembled WGS sequence"/>
</dbReference>
<accession>A0ABR1P1D1</accession>
<sequence>MIRLTTGDQRPQNPSYKHELLSHSINVSPPKEAALLFNTMSEDEQVAAITGQSVALVKEMRQHLPNTKSSIVNPQFDPATVTNDAKTTTIIAHSRFPDLVQQFLEHKVKYGTRVEQFLYMSLSRHEEISRLVSKRPLVFMNSGDLTVLRDGRSAGNAAKSWDRVGTEEETRNDSLKLRDYLSYDEMMLSALIGVSGPTYFVNDGNRFNRAVPGPSGTFEERGVIIGLVGARFERADHMEATYILPPVANSRMHPDLRRIWNEFFGISPTSPRTAFNDVAYQARIRLTAEMLLFEANRRAEVAGNKAYVYIVGLGLGVWQIDSIQEPLYVEAFEQVIREKGAALTEVATLEFAWIEVPGKERGQMRNAAHEHGIDVLFSKRNPATKLKGDKAGQLLVLSYAWDSNSFPGNEYWMNSLQASGDPAAACMSTIAELHNPVINPAFLNRLELLG</sequence>
<keyword evidence="2" id="KW-1185">Reference proteome</keyword>
<gene>
    <name evidence="1" type="ORF">SLS63_008849</name>
</gene>
<evidence type="ECO:0000313" key="1">
    <source>
        <dbReference type="EMBL" id="KAK7723437.1"/>
    </source>
</evidence>
<dbReference type="Pfam" id="PF16062">
    <property type="entry name" value="MavL-like"/>
    <property type="match status" value="2"/>
</dbReference>